<dbReference type="InterPro" id="IPR053746">
    <property type="entry name" value="Viral_HT_Connector_Assembly"/>
</dbReference>
<organism evidence="1 2">
    <name type="scientific">Vagococcus intermedius</name>
    <dbReference type="NCBI Taxonomy" id="2991418"/>
    <lineage>
        <taxon>Bacteria</taxon>
        <taxon>Bacillati</taxon>
        <taxon>Bacillota</taxon>
        <taxon>Bacilli</taxon>
        <taxon>Lactobacillales</taxon>
        <taxon>Enterococcaceae</taxon>
        <taxon>Vagococcus</taxon>
    </lineage>
</organism>
<dbReference type="Pfam" id="PF05135">
    <property type="entry name" value="Phage_connect_1"/>
    <property type="match status" value="1"/>
</dbReference>
<sequence length="105" mass="11820">MIDITELDKLKVRLGIIDDKQDNKLSVLLEDAEDEALGYTNRDKILPGMLGSIRELAVIKFNIDGNEGETSRTEGGVSQTFEMGIPKNIKSKLNRYRLGHMRSLK</sequence>
<proteinExistence type="predicted"/>
<dbReference type="InterPro" id="IPR021146">
    <property type="entry name" value="Phage_gp6-like_head-tail"/>
</dbReference>
<dbReference type="Proteomes" id="UP001179647">
    <property type="component" value="Plasmid unnamed1"/>
</dbReference>
<dbReference type="KEGG" id="vie:OL234_10640"/>
<gene>
    <name evidence="1" type="ORF">OL234_10640</name>
</gene>
<geneLocation type="plasmid" evidence="1 2">
    <name>unnamed1</name>
</geneLocation>
<keyword evidence="1" id="KW-0614">Plasmid</keyword>
<dbReference type="EMBL" id="CP110233">
    <property type="protein sequence ID" value="WEG74412.1"/>
    <property type="molecule type" value="Genomic_DNA"/>
</dbReference>
<name>A0AAF0CWY7_9ENTE</name>
<dbReference type="CDD" id="cd08055">
    <property type="entry name" value="gp15"/>
    <property type="match status" value="1"/>
</dbReference>
<evidence type="ECO:0000313" key="1">
    <source>
        <dbReference type="EMBL" id="WEG74412.1"/>
    </source>
</evidence>
<accession>A0AAF0CWY7</accession>
<evidence type="ECO:0000313" key="2">
    <source>
        <dbReference type="Proteomes" id="UP001179647"/>
    </source>
</evidence>
<protein>
    <submittedName>
        <fullName evidence="1">Phage head-tail connector protein</fullName>
    </submittedName>
</protein>
<keyword evidence="2" id="KW-1185">Reference proteome</keyword>
<dbReference type="AlphaFoldDB" id="A0AAF0CWY7"/>
<dbReference type="RefSeq" id="WP_275470212.1">
    <property type="nucleotide sequence ID" value="NZ_CP110233.1"/>
</dbReference>
<dbReference type="Gene3D" id="1.10.246.150">
    <property type="match status" value="1"/>
</dbReference>
<reference evidence="1" key="1">
    <citation type="submission" date="2022-10" db="EMBL/GenBank/DDBJ databases">
        <title>Vagococcus sp. isolated from poultry meat.</title>
        <authorList>
            <person name="Johansson P."/>
            <person name="Bjorkroth J."/>
        </authorList>
    </citation>
    <scope>NUCLEOTIDE SEQUENCE</scope>
    <source>
        <strain evidence="1">STAA11</strain>
        <plasmid evidence="1">unnamed1</plasmid>
    </source>
</reference>